<evidence type="ECO:0000256" key="3">
    <source>
        <dbReference type="SAM" id="MobiDB-lite"/>
    </source>
</evidence>
<feature type="compositionally biased region" description="Basic and acidic residues" evidence="3">
    <location>
        <begin position="849"/>
        <end position="859"/>
    </location>
</feature>
<evidence type="ECO:0000313" key="5">
    <source>
        <dbReference type="EMBL" id="KAJ6222557.1"/>
    </source>
</evidence>
<protein>
    <recommendedName>
        <fullName evidence="4">C2H2-type domain-containing protein</fullName>
    </recommendedName>
</protein>
<dbReference type="InterPro" id="IPR013087">
    <property type="entry name" value="Znf_C2H2_type"/>
</dbReference>
<feature type="compositionally biased region" description="Polar residues" evidence="3">
    <location>
        <begin position="763"/>
        <end position="772"/>
    </location>
</feature>
<keyword evidence="2" id="KW-0175">Coiled coil</keyword>
<gene>
    <name evidence="5" type="ORF">RDWZM_001102</name>
</gene>
<evidence type="ECO:0000259" key="4">
    <source>
        <dbReference type="PROSITE" id="PS50157"/>
    </source>
</evidence>
<comment type="caution">
    <text evidence="5">The sequence shown here is derived from an EMBL/GenBank/DDBJ whole genome shotgun (WGS) entry which is preliminary data.</text>
</comment>
<keyword evidence="1" id="KW-0863">Zinc-finger</keyword>
<feature type="domain" description="C2H2-type" evidence="4">
    <location>
        <begin position="930"/>
        <end position="960"/>
    </location>
</feature>
<feature type="region of interest" description="Disordered" evidence="3">
    <location>
        <begin position="706"/>
        <end position="787"/>
    </location>
</feature>
<dbReference type="PROSITE" id="PS00028">
    <property type="entry name" value="ZINC_FINGER_C2H2_1"/>
    <property type="match status" value="2"/>
</dbReference>
<feature type="compositionally biased region" description="Basic and acidic residues" evidence="3">
    <location>
        <begin position="723"/>
        <end position="743"/>
    </location>
</feature>
<dbReference type="GO" id="GO:0008270">
    <property type="term" value="F:zinc ion binding"/>
    <property type="evidence" value="ECO:0007669"/>
    <property type="project" value="UniProtKB-KW"/>
</dbReference>
<accession>A0A9Q0ME10</accession>
<feature type="region of interest" description="Disordered" evidence="3">
    <location>
        <begin position="621"/>
        <end position="657"/>
    </location>
</feature>
<dbReference type="Proteomes" id="UP001142055">
    <property type="component" value="Chromosome 1"/>
</dbReference>
<proteinExistence type="predicted"/>
<feature type="compositionally biased region" description="Low complexity" evidence="3">
    <location>
        <begin position="710"/>
        <end position="720"/>
    </location>
</feature>
<sequence length="1024" mass="116200">MDFENELNSKIDKLFSELYKPIYDCYEQLQQLIQRVAGELHKADARHDQMKKEFLKELLINEKLQEKSSKTFKDGDLTKNVINSNPPVNSNYYDSLEKDAGSTFMDKPISPKEFNQCQPSSIYQHFEELSDNSDSIENDNQSALVEFSETNGSSSITIPNELNLKNFSSCNDEIADQPDMIANPDNVIPIQTSDKDLSPTTINYNNDFDQTMNSSSDQLNEVESLNLQTNILPENVSEILSQPRNNSHEDLQGPIPTMEKNQTIINSSENLSLSQLNPSIVPSDGSSHLSNIIKETDSNQLTDESMKEASKCSFTITPPKTPSSKEILEAKNVHQNTAESSSFNSNCEIQNVIEKDDTIQPTINIDQKESDKEIKGQNIIGGEQSLSDNESHKQHCFLGETSQFIKNENSNDSYSVDIWDDASNQTVSTNADEYIVVDQLNSNDENFTELNGNNEKRVINLNSQENQLDNDHNKNLSKPVATTLIEKQEDPFIYIKQESNVKSPLQTDNNTQIDEVQPNLINNCEPSLSFPIDIPTDGSISDNQLYSNSVANSQSTKFPESQKDSLMNSVASEQRNKEIVSHVPTNDNQDIIITDIKEEIDDFTFETSVPTTSKIKRKKIVLKTNRSPSPELSRDRPKRKPILPPSPRKSEWYQPRNIESNEIINTRRTIIQPPKSSAPCQSNPFLNNESDLRNQLSNQQKNYSRAIVDSGSSGEISQSSRKVVYDVKEPRLKRLPSHDDSSKNDPTIDGLLSSAGLKRTIKNNEYSNNESLSPKGKSRRLANSYHDRTVPNKHTRFYICDFCKMQFHSKPEFDQHKSEHNSFSHRSMKGYPKKCGYRNCEFVAKSRSEMRHHNKEQHSNHVAPAPPQKDLRERLSKRQHEPILSNVVPHISTSSQPQSESIQHNFTPPYLLPSPPITNNSGPEIPQHGPLCNLHHCEQNFTDPVELYKHIRTSHAGLPDFNNYQNPHQAHQFNITDLPIPTITVNYNPKPQIRATCPVKDFGCNFTYSNISELHHHFKLNHSI</sequence>
<keyword evidence="1" id="KW-0479">Metal-binding</keyword>
<reference evidence="5" key="1">
    <citation type="submission" date="2022-12" db="EMBL/GenBank/DDBJ databases">
        <title>Genome assemblies of Blomia tropicalis.</title>
        <authorList>
            <person name="Cui Y."/>
        </authorList>
    </citation>
    <scope>NUCLEOTIDE SEQUENCE</scope>
    <source>
        <tissue evidence="5">Adult mites</tissue>
    </source>
</reference>
<feature type="coiled-coil region" evidence="2">
    <location>
        <begin position="26"/>
        <end position="53"/>
    </location>
</feature>
<dbReference type="AlphaFoldDB" id="A0A9Q0ME10"/>
<dbReference type="SMART" id="SM00355">
    <property type="entry name" value="ZnF_C2H2"/>
    <property type="match status" value="4"/>
</dbReference>
<organism evidence="5 6">
    <name type="scientific">Blomia tropicalis</name>
    <name type="common">Mite</name>
    <dbReference type="NCBI Taxonomy" id="40697"/>
    <lineage>
        <taxon>Eukaryota</taxon>
        <taxon>Metazoa</taxon>
        <taxon>Ecdysozoa</taxon>
        <taxon>Arthropoda</taxon>
        <taxon>Chelicerata</taxon>
        <taxon>Arachnida</taxon>
        <taxon>Acari</taxon>
        <taxon>Acariformes</taxon>
        <taxon>Sarcoptiformes</taxon>
        <taxon>Astigmata</taxon>
        <taxon>Glycyphagoidea</taxon>
        <taxon>Echimyopodidae</taxon>
        <taxon>Blomia</taxon>
    </lineage>
</organism>
<name>A0A9Q0ME10_BLOTA</name>
<evidence type="ECO:0000256" key="1">
    <source>
        <dbReference type="PROSITE-ProRule" id="PRU00042"/>
    </source>
</evidence>
<evidence type="ECO:0000313" key="6">
    <source>
        <dbReference type="Proteomes" id="UP001142055"/>
    </source>
</evidence>
<dbReference type="PROSITE" id="PS50157">
    <property type="entry name" value="ZINC_FINGER_C2H2_2"/>
    <property type="match status" value="1"/>
</dbReference>
<keyword evidence="6" id="KW-1185">Reference proteome</keyword>
<evidence type="ECO:0000256" key="2">
    <source>
        <dbReference type="SAM" id="Coils"/>
    </source>
</evidence>
<dbReference type="EMBL" id="JAPWDV010000001">
    <property type="protein sequence ID" value="KAJ6222557.1"/>
    <property type="molecule type" value="Genomic_DNA"/>
</dbReference>
<feature type="region of interest" description="Disordered" evidence="3">
    <location>
        <begin position="849"/>
        <end position="870"/>
    </location>
</feature>
<keyword evidence="1" id="KW-0862">Zinc</keyword>